<dbReference type="Proteomes" id="UP000219050">
    <property type="component" value="Chromosome"/>
</dbReference>
<name>A0A291LXH9_9RHOB</name>
<dbReference type="InterPro" id="IPR000863">
    <property type="entry name" value="Sulfotransferase_dom"/>
</dbReference>
<dbReference type="GO" id="GO:0008146">
    <property type="term" value="F:sulfotransferase activity"/>
    <property type="evidence" value="ECO:0007669"/>
    <property type="project" value="InterPro"/>
</dbReference>
<dbReference type="Pfam" id="PF00685">
    <property type="entry name" value="Sulfotransfer_1"/>
    <property type="match status" value="1"/>
</dbReference>
<reference evidence="2 3" key="1">
    <citation type="submission" date="2017-05" db="EMBL/GenBank/DDBJ databases">
        <title>Comparative genomic and metabolic analysis of manganese-oxidizing mechanisms in Celeribater manganoxidans DY25T: its adaption to the environment of polymetallic nodule.</title>
        <authorList>
            <person name="Wang X."/>
        </authorList>
    </citation>
    <scope>NUCLEOTIDE SEQUENCE [LARGE SCALE GENOMIC DNA]</scope>
    <source>
        <strain evidence="2 3">DY25</strain>
    </source>
</reference>
<feature type="domain" description="Sulfotransferase" evidence="1">
    <location>
        <begin position="83"/>
        <end position="257"/>
    </location>
</feature>
<dbReference type="RefSeq" id="WP_097372818.1">
    <property type="nucleotide sequence ID" value="NZ_CP021404.1"/>
</dbReference>
<dbReference type="EMBL" id="CP021404">
    <property type="protein sequence ID" value="ATI41347.1"/>
    <property type="molecule type" value="Genomic_DNA"/>
</dbReference>
<dbReference type="SUPFAM" id="SSF52540">
    <property type="entry name" value="P-loop containing nucleoside triphosphate hydrolases"/>
    <property type="match status" value="1"/>
</dbReference>
<protein>
    <recommendedName>
        <fullName evidence="1">Sulfotransferase domain-containing protein</fullName>
    </recommendedName>
</protein>
<keyword evidence="3" id="KW-1185">Reference proteome</keyword>
<evidence type="ECO:0000259" key="1">
    <source>
        <dbReference type="Pfam" id="PF00685"/>
    </source>
</evidence>
<evidence type="ECO:0000313" key="2">
    <source>
        <dbReference type="EMBL" id="ATI41347.1"/>
    </source>
</evidence>
<organism evidence="2 3">
    <name type="scientific">Pacificitalea manganoxidans</name>
    <dbReference type="NCBI Taxonomy" id="1411902"/>
    <lineage>
        <taxon>Bacteria</taxon>
        <taxon>Pseudomonadati</taxon>
        <taxon>Pseudomonadota</taxon>
        <taxon>Alphaproteobacteria</taxon>
        <taxon>Rhodobacterales</taxon>
        <taxon>Paracoccaceae</taxon>
        <taxon>Pacificitalea</taxon>
    </lineage>
</organism>
<dbReference type="AlphaFoldDB" id="A0A291LXH9"/>
<dbReference type="Gene3D" id="3.40.50.300">
    <property type="entry name" value="P-loop containing nucleotide triphosphate hydrolases"/>
    <property type="match status" value="1"/>
</dbReference>
<accession>A0A291LXH9</accession>
<dbReference type="OrthoDB" id="4964299at2"/>
<proteinExistence type="predicted"/>
<sequence length="280" mass="31485">MKCTPDALRAAAPLDPPGRYLCVGTHHKTGTVWMRRTLHQIKRMQGLPLNQVNRPQKLARLGPEAPQLLVNWDTTFPAELRAMPEARFLHVIRDPRDVLLSGMRYHRIAPVGNEKFLSRTHPDWGGLTYQEKLNSLTNDVDALLFEMRAKHATTVGQMLDWDYDMPNSVELRYEDLIADTDCTLFRAALTRLNVAGLEIDGAVQAFWDYSRFGQDKGAQEQAYLSRLHHGSGAAAQWTTRLPREVAEVYARDYGEALIALGYATDTDWVQSCPPAASLAA</sequence>
<evidence type="ECO:0000313" key="3">
    <source>
        <dbReference type="Proteomes" id="UP000219050"/>
    </source>
</evidence>
<dbReference type="KEGG" id="cmag:CBW24_04575"/>
<gene>
    <name evidence="2" type="ORF">CBW24_04575</name>
</gene>
<dbReference type="InterPro" id="IPR027417">
    <property type="entry name" value="P-loop_NTPase"/>
</dbReference>